<dbReference type="InterPro" id="IPR024551">
    <property type="entry name" value="AspAT_Ic"/>
</dbReference>
<dbReference type="Proteomes" id="UP000824209">
    <property type="component" value="Unassembled WGS sequence"/>
</dbReference>
<reference evidence="1" key="2">
    <citation type="submission" date="2021-04" db="EMBL/GenBank/DDBJ databases">
        <authorList>
            <person name="Gilroy R."/>
        </authorList>
    </citation>
    <scope>NUCLEOTIDE SEQUENCE</scope>
    <source>
        <strain evidence="1">ChiBcec8-14828</strain>
    </source>
</reference>
<dbReference type="InterPro" id="IPR015424">
    <property type="entry name" value="PyrdxlP-dep_Trfase"/>
</dbReference>
<keyword evidence="1" id="KW-0032">Aminotransferase</keyword>
<dbReference type="PANTHER" id="PTHR43799:SF1">
    <property type="entry name" value="ASPARTATE AMINOTRANSFERASE"/>
    <property type="match status" value="1"/>
</dbReference>
<reference evidence="1" key="1">
    <citation type="journal article" date="2021" name="PeerJ">
        <title>Extensive microbial diversity within the chicken gut microbiome revealed by metagenomics and culture.</title>
        <authorList>
            <person name="Gilroy R."/>
            <person name="Ravi A."/>
            <person name="Getino M."/>
            <person name="Pursley I."/>
            <person name="Horton D.L."/>
            <person name="Alikhan N.F."/>
            <person name="Baker D."/>
            <person name="Gharbi K."/>
            <person name="Hall N."/>
            <person name="Watson M."/>
            <person name="Adriaenssens E.M."/>
            <person name="Foster-Nyarko E."/>
            <person name="Jarju S."/>
            <person name="Secka A."/>
            <person name="Antonio M."/>
            <person name="Oren A."/>
            <person name="Chaudhuri R.R."/>
            <person name="La Ragione R."/>
            <person name="Hildebrand F."/>
            <person name="Pallen M.J."/>
        </authorList>
    </citation>
    <scope>NUCLEOTIDE SEQUENCE</scope>
    <source>
        <strain evidence="1">ChiBcec8-14828</strain>
    </source>
</reference>
<evidence type="ECO:0000313" key="2">
    <source>
        <dbReference type="Proteomes" id="UP000824209"/>
    </source>
</evidence>
<dbReference type="SUPFAM" id="SSF53383">
    <property type="entry name" value="PLP-dependent transferases"/>
    <property type="match status" value="1"/>
</dbReference>
<dbReference type="GO" id="GO:0004069">
    <property type="term" value="F:L-aspartate:2-oxoglutarate aminotransferase activity"/>
    <property type="evidence" value="ECO:0007669"/>
    <property type="project" value="InterPro"/>
</dbReference>
<protein>
    <submittedName>
        <fullName evidence="1">Aminotransferase class I/II-fold pyridoxal phosphate-dependent enzyme</fullName>
    </submittedName>
</protein>
<comment type="caution">
    <text evidence="1">The sequence shown here is derived from an EMBL/GenBank/DDBJ whole genome shotgun (WGS) entry which is preliminary data.</text>
</comment>
<organism evidence="1 2">
    <name type="scientific">Candidatus Ruthenibacterium avium</name>
    <dbReference type="NCBI Taxonomy" id="2838751"/>
    <lineage>
        <taxon>Bacteria</taxon>
        <taxon>Bacillati</taxon>
        <taxon>Bacillota</taxon>
        <taxon>Clostridia</taxon>
        <taxon>Eubacteriales</taxon>
        <taxon>Oscillospiraceae</taxon>
        <taxon>Ruthenibacterium</taxon>
    </lineage>
</organism>
<sequence length="421" mass="47103">MTDGISMNRQQLEQEHQTLRAEYEAFVQKGLRLDMSRGKPCSEQLELSMPMLRICDYMGEEGIDARNYGTLEGMPEARRFFADLLGTTPKETLVCGSSSLTMMYHMAELAMRKGFCESEGWGKGQSKFLCPAPGYDRHFRITEYLGMELLLVPMHEDGPDMDLVERLVQDPAVKGIWCVPKYSNPDGYTYSDAVVRRLAAMKTAEPDFKIFWDNAYAVHHLCDEHEEVLNILDECRKAGNENRPLLFTSLSKVTFPGASVAALAASKANIEYIKANLMPAVISYDKMNQLRHVRYLKDMQGLAAHMEKHRAILAPKFEMILKRFDEAFGENSGIRWTKPKGGYFISLFTPKGCAARTVELCAKAGVTLTPAGAAFPYGKDPEDSHIRIAPSYPTLSELETAVELLCLAVKLAAAERSLAEV</sequence>
<dbReference type="Pfam" id="PF12897">
    <property type="entry name" value="Asp_aminotransf"/>
    <property type="match status" value="1"/>
</dbReference>
<accession>A0A9D2M369</accession>
<dbReference type="Gene3D" id="3.90.1150.10">
    <property type="entry name" value="Aspartate Aminotransferase, domain 1"/>
    <property type="match status" value="1"/>
</dbReference>
<name>A0A9D2M369_9FIRM</name>
<proteinExistence type="predicted"/>
<evidence type="ECO:0000313" key="1">
    <source>
        <dbReference type="EMBL" id="HJB40327.1"/>
    </source>
</evidence>
<dbReference type="EMBL" id="DWYA01000065">
    <property type="protein sequence ID" value="HJB40327.1"/>
    <property type="molecule type" value="Genomic_DNA"/>
</dbReference>
<dbReference type="InterPro" id="IPR015422">
    <property type="entry name" value="PyrdxlP-dep_Trfase_small"/>
</dbReference>
<dbReference type="Gene3D" id="3.40.640.10">
    <property type="entry name" value="Type I PLP-dependent aspartate aminotransferase-like (Major domain)"/>
    <property type="match status" value="1"/>
</dbReference>
<dbReference type="CDD" id="cd00609">
    <property type="entry name" value="AAT_like"/>
    <property type="match status" value="1"/>
</dbReference>
<dbReference type="AlphaFoldDB" id="A0A9D2M369"/>
<keyword evidence="1" id="KW-0808">Transferase</keyword>
<dbReference type="InterPro" id="IPR015421">
    <property type="entry name" value="PyrdxlP-dep_Trfase_major"/>
</dbReference>
<gene>
    <name evidence="1" type="ORF">H9943_08030</name>
</gene>
<dbReference type="PANTHER" id="PTHR43799">
    <property type="entry name" value="AMINOTRANSFERASE, PUTATIVE-RELATED"/>
    <property type="match status" value="1"/>
</dbReference>